<evidence type="ECO:0000256" key="9">
    <source>
        <dbReference type="ARBA" id="ARBA00023024"/>
    </source>
</evidence>
<feature type="chain" id="PRO_5029607318" description="chitinase" evidence="15">
    <location>
        <begin position="22"/>
        <end position="843"/>
    </location>
</feature>
<evidence type="ECO:0000256" key="12">
    <source>
        <dbReference type="ARBA" id="ARBA00023295"/>
    </source>
</evidence>
<evidence type="ECO:0000256" key="11">
    <source>
        <dbReference type="ARBA" id="ARBA00023277"/>
    </source>
</evidence>
<evidence type="ECO:0000256" key="2">
    <source>
        <dbReference type="ARBA" id="ARBA00004613"/>
    </source>
</evidence>
<dbReference type="InterPro" id="IPR011583">
    <property type="entry name" value="Chitinase_II/V-like_cat"/>
</dbReference>
<dbReference type="CDD" id="cd02872">
    <property type="entry name" value="GH18_chitolectin_chitotriosidase"/>
    <property type="match status" value="2"/>
</dbReference>
<dbReference type="SUPFAM" id="SSF57625">
    <property type="entry name" value="Invertebrate chitin-binding proteins"/>
    <property type="match status" value="1"/>
</dbReference>
<evidence type="ECO:0000259" key="16">
    <source>
        <dbReference type="PROSITE" id="PS50940"/>
    </source>
</evidence>
<evidence type="ECO:0000256" key="6">
    <source>
        <dbReference type="ARBA" id="ARBA00022669"/>
    </source>
</evidence>
<feature type="domain" description="GH18" evidence="17">
    <location>
        <begin position="392"/>
        <end position="759"/>
    </location>
</feature>
<feature type="compositionally biased region" description="Low complexity" evidence="14">
    <location>
        <begin position="774"/>
        <end position="785"/>
    </location>
</feature>
<dbReference type="PANTHER" id="PTHR11177">
    <property type="entry name" value="CHITINASE"/>
    <property type="match status" value="1"/>
</dbReference>
<dbReference type="OrthoDB" id="76388at2759"/>
<dbReference type="InterPro" id="IPR002557">
    <property type="entry name" value="Chitin-bd_dom"/>
</dbReference>
<dbReference type="Pfam" id="PF00704">
    <property type="entry name" value="Glyco_hydro_18"/>
    <property type="match status" value="2"/>
</dbReference>
<keyword evidence="11" id="KW-0119">Carbohydrate metabolism</keyword>
<dbReference type="GO" id="GO:0005576">
    <property type="term" value="C:extracellular region"/>
    <property type="evidence" value="ECO:0007669"/>
    <property type="project" value="UniProtKB-SubCell"/>
</dbReference>
<dbReference type="GO" id="GO:0008061">
    <property type="term" value="F:chitin binding"/>
    <property type="evidence" value="ECO:0007669"/>
    <property type="project" value="UniProtKB-KW"/>
</dbReference>
<dbReference type="InterPro" id="IPR036508">
    <property type="entry name" value="Chitin-bd_dom_sf"/>
</dbReference>
<dbReference type="Gene3D" id="3.20.20.80">
    <property type="entry name" value="Glycosidases"/>
    <property type="match status" value="2"/>
</dbReference>
<evidence type="ECO:0000256" key="7">
    <source>
        <dbReference type="ARBA" id="ARBA00022729"/>
    </source>
</evidence>
<accession>A0A7J6BP99</accession>
<feature type="signal peptide" evidence="15">
    <location>
        <begin position="1"/>
        <end position="21"/>
    </location>
</feature>
<dbReference type="Pfam" id="PF01607">
    <property type="entry name" value="CBM_14"/>
    <property type="match status" value="1"/>
</dbReference>
<dbReference type="PROSITE" id="PS51910">
    <property type="entry name" value="GH18_2"/>
    <property type="match status" value="2"/>
</dbReference>
<evidence type="ECO:0000256" key="10">
    <source>
        <dbReference type="ARBA" id="ARBA00023157"/>
    </source>
</evidence>
<dbReference type="SUPFAM" id="SSF51445">
    <property type="entry name" value="(Trans)glycosidases"/>
    <property type="match status" value="2"/>
</dbReference>
<dbReference type="FunFam" id="3.10.50.10:FF:000001">
    <property type="entry name" value="Chitinase 3-like 1"/>
    <property type="match status" value="2"/>
</dbReference>
<dbReference type="Proteomes" id="UP000579812">
    <property type="component" value="Unassembled WGS sequence"/>
</dbReference>
<evidence type="ECO:0000256" key="13">
    <source>
        <dbReference type="ARBA" id="ARBA00023326"/>
    </source>
</evidence>
<dbReference type="InterPro" id="IPR017853">
    <property type="entry name" value="GH"/>
</dbReference>
<evidence type="ECO:0000256" key="1">
    <source>
        <dbReference type="ARBA" id="ARBA00000822"/>
    </source>
</evidence>
<organism evidence="18 19">
    <name type="scientific">Onychostoma macrolepis</name>
    <dbReference type="NCBI Taxonomy" id="369639"/>
    <lineage>
        <taxon>Eukaryota</taxon>
        <taxon>Metazoa</taxon>
        <taxon>Chordata</taxon>
        <taxon>Craniata</taxon>
        <taxon>Vertebrata</taxon>
        <taxon>Euteleostomi</taxon>
        <taxon>Actinopterygii</taxon>
        <taxon>Neopterygii</taxon>
        <taxon>Teleostei</taxon>
        <taxon>Ostariophysi</taxon>
        <taxon>Cypriniformes</taxon>
        <taxon>Cyprinidae</taxon>
        <taxon>Acrossocheilinae</taxon>
        <taxon>Onychostoma</taxon>
    </lineage>
</organism>
<dbReference type="PROSITE" id="PS50940">
    <property type="entry name" value="CHIT_BIND_II"/>
    <property type="match status" value="1"/>
</dbReference>
<dbReference type="EC" id="3.2.1.14" evidence="4"/>
<keyword evidence="19" id="KW-1185">Reference proteome</keyword>
<reference evidence="18 19" key="1">
    <citation type="submission" date="2020-04" db="EMBL/GenBank/DDBJ databases">
        <title>Chromosome-level genome assembly of a cyprinid fish Onychostoma macrolepis by integration of Nanopore Sequencing, Bionano and Hi-C technology.</title>
        <authorList>
            <person name="Wang D."/>
        </authorList>
    </citation>
    <scope>NUCLEOTIDE SEQUENCE [LARGE SCALE GENOMIC DNA]</scope>
    <source>
        <strain evidence="18">SWU-2019</strain>
        <tissue evidence="18">Muscle</tissue>
    </source>
</reference>
<dbReference type="InterPro" id="IPR001223">
    <property type="entry name" value="Glyco_hydro18_cat"/>
</dbReference>
<comment type="caution">
    <text evidence="18">The sequence shown here is derived from an EMBL/GenBank/DDBJ whole genome shotgun (WGS) entry which is preliminary data.</text>
</comment>
<dbReference type="SMART" id="SM00636">
    <property type="entry name" value="Glyco_18"/>
    <property type="match status" value="2"/>
</dbReference>
<name>A0A7J6BP99_9TELE</name>
<gene>
    <name evidence="18" type="ORF">G5714_022793</name>
</gene>
<keyword evidence="6" id="KW-0147">Chitin-binding</keyword>
<dbReference type="InterPro" id="IPR050314">
    <property type="entry name" value="Glycosyl_Hydrlase_18"/>
</dbReference>
<dbReference type="GO" id="GO:0006032">
    <property type="term" value="P:chitin catabolic process"/>
    <property type="evidence" value="ECO:0007669"/>
    <property type="project" value="UniProtKB-KW"/>
</dbReference>
<feature type="domain" description="GH18" evidence="17">
    <location>
        <begin position="22"/>
        <end position="389"/>
    </location>
</feature>
<dbReference type="PANTHER" id="PTHR11177:SF248">
    <property type="entry name" value="CHITOTRIOSIDASE-1"/>
    <property type="match status" value="1"/>
</dbReference>
<dbReference type="SUPFAM" id="SSF54556">
    <property type="entry name" value="Chitinase insertion domain"/>
    <property type="match status" value="2"/>
</dbReference>
<evidence type="ECO:0000313" key="19">
    <source>
        <dbReference type="Proteomes" id="UP000579812"/>
    </source>
</evidence>
<dbReference type="Gene3D" id="2.170.140.10">
    <property type="entry name" value="Chitin binding domain"/>
    <property type="match status" value="1"/>
</dbReference>
<dbReference type="FunFam" id="3.20.20.80:FF:000439">
    <property type="entry name" value="Chitinase, acidic.3"/>
    <property type="match status" value="2"/>
</dbReference>
<dbReference type="FunFam" id="3.20.20.80:FF:000081">
    <property type="entry name" value="Chitinase 1"/>
    <property type="match status" value="1"/>
</dbReference>
<keyword evidence="13" id="KW-0624">Polysaccharide degradation</keyword>
<dbReference type="PROSITE" id="PS01095">
    <property type="entry name" value="GH18_1"/>
    <property type="match status" value="2"/>
</dbReference>
<comment type="similarity">
    <text evidence="3">Belongs to the glycosyl hydrolase 18 family. Chitinase class II subfamily.</text>
</comment>
<dbReference type="GO" id="GO:0000272">
    <property type="term" value="P:polysaccharide catabolic process"/>
    <property type="evidence" value="ECO:0007669"/>
    <property type="project" value="UniProtKB-KW"/>
</dbReference>
<keyword evidence="10" id="KW-1015">Disulfide bond</keyword>
<dbReference type="InterPro" id="IPR029070">
    <property type="entry name" value="Chitinase_insertion_sf"/>
</dbReference>
<dbReference type="AlphaFoldDB" id="A0A7J6BP99"/>
<evidence type="ECO:0000256" key="4">
    <source>
        <dbReference type="ARBA" id="ARBA00012729"/>
    </source>
</evidence>
<proteinExistence type="inferred from homology"/>
<evidence type="ECO:0000313" key="18">
    <source>
        <dbReference type="EMBL" id="KAF4096824.1"/>
    </source>
</evidence>
<dbReference type="SMART" id="SM00494">
    <property type="entry name" value="ChtBD2"/>
    <property type="match status" value="1"/>
</dbReference>
<evidence type="ECO:0000256" key="15">
    <source>
        <dbReference type="SAM" id="SignalP"/>
    </source>
</evidence>
<evidence type="ECO:0000259" key="17">
    <source>
        <dbReference type="PROSITE" id="PS51910"/>
    </source>
</evidence>
<evidence type="ECO:0000256" key="8">
    <source>
        <dbReference type="ARBA" id="ARBA00022801"/>
    </source>
</evidence>
<keyword evidence="5" id="KW-0964">Secreted</keyword>
<dbReference type="FunFam" id="2.170.140.10:FF:000001">
    <property type="entry name" value="Acidic mammalian chitinase"/>
    <property type="match status" value="1"/>
</dbReference>
<evidence type="ECO:0000256" key="3">
    <source>
        <dbReference type="ARBA" id="ARBA00009121"/>
    </source>
</evidence>
<keyword evidence="9" id="KW-0146">Chitin degradation</keyword>
<evidence type="ECO:0000256" key="5">
    <source>
        <dbReference type="ARBA" id="ARBA00022525"/>
    </source>
</evidence>
<feature type="domain" description="Chitin-binding type-2" evidence="16">
    <location>
        <begin position="796"/>
        <end position="843"/>
    </location>
</feature>
<feature type="region of interest" description="Disordered" evidence="14">
    <location>
        <begin position="765"/>
        <end position="786"/>
    </location>
</feature>
<dbReference type="GO" id="GO:0008843">
    <property type="term" value="F:endochitinase activity"/>
    <property type="evidence" value="ECO:0007669"/>
    <property type="project" value="UniProtKB-EC"/>
</dbReference>
<keyword evidence="7 15" id="KW-0732">Signal</keyword>
<dbReference type="InterPro" id="IPR001579">
    <property type="entry name" value="Glyco_hydro_18_chit_AS"/>
</dbReference>
<dbReference type="EMBL" id="JAAMOB010000023">
    <property type="protein sequence ID" value="KAF4096824.1"/>
    <property type="molecule type" value="Genomic_DNA"/>
</dbReference>
<protein>
    <recommendedName>
        <fullName evidence="4">chitinase</fullName>
        <ecNumber evidence="4">3.2.1.14</ecNumber>
    </recommendedName>
</protein>
<dbReference type="Gene3D" id="3.10.50.10">
    <property type="match status" value="2"/>
</dbReference>
<evidence type="ECO:0000256" key="14">
    <source>
        <dbReference type="SAM" id="MobiDB-lite"/>
    </source>
</evidence>
<comment type="catalytic activity">
    <reaction evidence="1">
        <text>Random endo-hydrolysis of N-acetyl-beta-D-glucosaminide (1-&gt;4)-beta-linkages in chitin and chitodextrins.</text>
        <dbReference type="EC" id="3.2.1.14"/>
    </reaction>
</comment>
<keyword evidence="12" id="KW-0326">Glycosidase</keyword>
<sequence>MRTKLIFLAGFSLALCHFGGASQLACYFTNWSQYRPDVGKFMPENVDPRLCTHLIYAFSIINKANELTTFEWNDETLYKSFNGLKEKNPSLKTLLAVGGWNFGTEQFSIVVSTSANRRTFIQSSITFLRRHGFDGLDLDWEYPGSRGSPPEDKQRFTLLCKELLEAFEAESAATGRPRLMLTAAVAAGKGTIDAGYEIAEIAKYLDFINVMTYNFHGSWESVTGHNSPLYRGSRDTGDNIYFNTDFAMRYWRDQGAPVEKLRMGFATYGRTLRLSSGTSGAGAPASGPGSAGKYTREAGFWSYYEVCTFLEGTSVKWIDDQKVPYATKGHEWVGFDNKESFETKVNYLKENKFGGAFVWALDLDDFTGHFCKQGKYPLIGHLSTLLNIGWASQLACYFTNWSQYRPDVGKFMPENVDPRLCTHLIYAFSIINKANELTTFEWNDETLYKSFNGLKEKNPSLKTLLAVGGWNFGTEQFSIVVSTSANRRTFIQSSITFLRRHGFDGLDLDWEYPGSRGSPPEDKQRFTLLCKELLEAFEAESAATGRPRLMLTAAVAAGKGTIDAGYEIAEIAKYLDFINVMTYNFHGSWESVTGHNSPLYRGSRDTGDNIYFNTDFAMRYWRDQGAPVEKLRMGFATYGRTLRLSSGTSGAGAPASGPGSAGKYTKEAGFWSYYEVCTFLEGTSVKWIDDQKVPYATKGHEWVGFDNKESFETKVNYLKENKFGGAFVWALDLDDFTGHFCKQGKYPLIGHLSTLLNIDFPPVSPSTTHEPGKTTTTASTAVSHATRPRVVPTAPSEFCVSKTDGLYVNPDDPKTFIQCSNGRAFVMPCPDGTVYNLDCLCCD</sequence>
<comment type="subcellular location">
    <subcellularLocation>
        <location evidence="2">Secreted</location>
    </subcellularLocation>
</comment>
<keyword evidence="8" id="KW-0378">Hydrolase</keyword>